<sequence length="35" mass="3820">MSLPASNVTISLKTQYSAESKLKCESTEISQTCIK</sequence>
<organism evidence="1">
    <name type="scientific">Arundo donax</name>
    <name type="common">Giant reed</name>
    <name type="synonym">Donax arundinaceus</name>
    <dbReference type="NCBI Taxonomy" id="35708"/>
    <lineage>
        <taxon>Eukaryota</taxon>
        <taxon>Viridiplantae</taxon>
        <taxon>Streptophyta</taxon>
        <taxon>Embryophyta</taxon>
        <taxon>Tracheophyta</taxon>
        <taxon>Spermatophyta</taxon>
        <taxon>Magnoliopsida</taxon>
        <taxon>Liliopsida</taxon>
        <taxon>Poales</taxon>
        <taxon>Poaceae</taxon>
        <taxon>PACMAD clade</taxon>
        <taxon>Arundinoideae</taxon>
        <taxon>Arundineae</taxon>
        <taxon>Arundo</taxon>
    </lineage>
</organism>
<evidence type="ECO:0000313" key="1">
    <source>
        <dbReference type="EMBL" id="JAD42426.1"/>
    </source>
</evidence>
<accession>A0A0A8ZUF1</accession>
<reference evidence="1" key="2">
    <citation type="journal article" date="2015" name="Data Brief">
        <title>Shoot transcriptome of the giant reed, Arundo donax.</title>
        <authorList>
            <person name="Barrero R.A."/>
            <person name="Guerrero F.D."/>
            <person name="Moolhuijzen P."/>
            <person name="Goolsby J.A."/>
            <person name="Tidwell J."/>
            <person name="Bellgard S.E."/>
            <person name="Bellgard M.I."/>
        </authorList>
    </citation>
    <scope>NUCLEOTIDE SEQUENCE</scope>
    <source>
        <tissue evidence="1">Shoot tissue taken approximately 20 cm above the soil surface</tissue>
    </source>
</reference>
<dbReference type="EMBL" id="GBRH01255469">
    <property type="protein sequence ID" value="JAD42426.1"/>
    <property type="molecule type" value="Transcribed_RNA"/>
</dbReference>
<reference evidence="1" key="1">
    <citation type="submission" date="2014-09" db="EMBL/GenBank/DDBJ databases">
        <authorList>
            <person name="Magalhaes I.L.F."/>
            <person name="Oliveira U."/>
            <person name="Santos F.R."/>
            <person name="Vidigal T.H.D.A."/>
            <person name="Brescovit A.D."/>
            <person name="Santos A.J."/>
        </authorList>
    </citation>
    <scope>NUCLEOTIDE SEQUENCE</scope>
    <source>
        <tissue evidence="1">Shoot tissue taken approximately 20 cm above the soil surface</tissue>
    </source>
</reference>
<proteinExistence type="predicted"/>
<name>A0A0A8ZUF1_ARUDO</name>
<protein>
    <submittedName>
        <fullName evidence="1">Uncharacterized protein</fullName>
    </submittedName>
</protein>
<dbReference type="AlphaFoldDB" id="A0A0A8ZUF1"/>